<gene>
    <name evidence="3" type="ORF">PAESOLCIP111_06117</name>
</gene>
<feature type="transmembrane region" description="Helical" evidence="1">
    <location>
        <begin position="60"/>
        <end position="93"/>
    </location>
</feature>
<keyword evidence="1" id="KW-1133">Transmembrane helix</keyword>
<dbReference type="EMBL" id="CAJVAS010000054">
    <property type="protein sequence ID" value="CAG7650601.1"/>
    <property type="molecule type" value="Genomic_DNA"/>
</dbReference>
<dbReference type="Pfam" id="PF22570">
    <property type="entry name" value="LiaF-TM"/>
    <property type="match status" value="1"/>
</dbReference>
<organism evidence="3 4">
    <name type="scientific">Paenibacillus solanacearum</name>
    <dbReference type="NCBI Taxonomy" id="2048548"/>
    <lineage>
        <taxon>Bacteria</taxon>
        <taxon>Bacillati</taxon>
        <taxon>Bacillota</taxon>
        <taxon>Bacilli</taxon>
        <taxon>Bacillales</taxon>
        <taxon>Paenibacillaceae</taxon>
        <taxon>Paenibacillus</taxon>
    </lineage>
</organism>
<dbReference type="RefSeq" id="WP_218095797.1">
    <property type="nucleotide sequence ID" value="NZ_CAJVAS010000054.1"/>
</dbReference>
<protein>
    <recommendedName>
        <fullName evidence="2">LiaF transmembrane domain-containing protein</fullName>
    </recommendedName>
</protein>
<name>A0A916KAI6_9BACL</name>
<feature type="transmembrane region" description="Helical" evidence="1">
    <location>
        <begin position="36"/>
        <end position="53"/>
    </location>
</feature>
<evidence type="ECO:0000256" key="1">
    <source>
        <dbReference type="SAM" id="Phobius"/>
    </source>
</evidence>
<keyword evidence="1" id="KW-0472">Membrane</keyword>
<dbReference type="AlphaFoldDB" id="A0A916KAI6"/>
<feature type="domain" description="LiaF transmembrane" evidence="2">
    <location>
        <begin position="10"/>
        <end position="100"/>
    </location>
</feature>
<keyword evidence="1" id="KW-0812">Transmembrane</keyword>
<proteinExistence type="predicted"/>
<sequence length="102" mass="10890">MKMNRQKGLAILLIFFGALILLNKFGVHTGHLFGHIAGWLFPAAMVGLGYLGLVNGRRTIGWVLIVFGGLILLGKLSGLIGIAIAVGLIVFGISMLRSKSFL</sequence>
<evidence type="ECO:0000313" key="3">
    <source>
        <dbReference type="EMBL" id="CAG7650601.1"/>
    </source>
</evidence>
<evidence type="ECO:0000259" key="2">
    <source>
        <dbReference type="Pfam" id="PF22570"/>
    </source>
</evidence>
<dbReference type="InterPro" id="IPR054331">
    <property type="entry name" value="LiaF_TM"/>
</dbReference>
<comment type="caution">
    <text evidence="3">The sequence shown here is derived from an EMBL/GenBank/DDBJ whole genome shotgun (WGS) entry which is preliminary data.</text>
</comment>
<accession>A0A916KAI6</accession>
<evidence type="ECO:0000313" key="4">
    <source>
        <dbReference type="Proteomes" id="UP000693672"/>
    </source>
</evidence>
<keyword evidence="4" id="KW-1185">Reference proteome</keyword>
<dbReference type="Proteomes" id="UP000693672">
    <property type="component" value="Unassembled WGS sequence"/>
</dbReference>
<reference evidence="3" key="1">
    <citation type="submission" date="2021-06" db="EMBL/GenBank/DDBJ databases">
        <authorList>
            <person name="Criscuolo A."/>
        </authorList>
    </citation>
    <scope>NUCLEOTIDE SEQUENCE</scope>
    <source>
        <strain evidence="3">CIP111600</strain>
    </source>
</reference>